<gene>
    <name evidence="1" type="ORF">PXC00_03230</name>
</gene>
<sequence>MRTKTSTFEICGHSINVAGKSFVYIHDSESNQNFAAVSFEVEVRKDFAGQPYFVVKADALLDDEPLHKHLWLLETTDFNAAYDLKNALCTLLGDPPSRYQMQHCTGALQFRRTGND</sequence>
<evidence type="ECO:0000313" key="1">
    <source>
        <dbReference type="EMBL" id="WOC32903.1"/>
    </source>
</evidence>
<name>A0AA97DC78_9FIRM</name>
<keyword evidence="2" id="KW-1185">Reference proteome</keyword>
<proteinExistence type="predicted"/>
<accession>A0AA97DC78</accession>
<dbReference type="AlphaFoldDB" id="A0AA97DC78"/>
<organism evidence="1 2">
    <name type="scientific">Caproicibacterium argilliputei</name>
    <dbReference type="NCBI Taxonomy" id="3030016"/>
    <lineage>
        <taxon>Bacteria</taxon>
        <taxon>Bacillati</taxon>
        <taxon>Bacillota</taxon>
        <taxon>Clostridia</taxon>
        <taxon>Eubacteriales</taxon>
        <taxon>Oscillospiraceae</taxon>
        <taxon>Caproicibacterium</taxon>
    </lineage>
</organism>
<reference evidence="1 2" key="1">
    <citation type="submission" date="2024-06" db="EMBL/GenBank/DDBJ databases">
        <title>Caproicibacterium argilliputei sp. nov, a novel caproic acid producing anaerobic bacterium isolated from pit mud.</title>
        <authorList>
            <person name="Xia S."/>
        </authorList>
    </citation>
    <scope>NUCLEOTIDE SEQUENCE [LARGE SCALE GENOMIC DNA]</scope>
    <source>
        <strain evidence="1 2">ZCY20-5</strain>
    </source>
</reference>
<protein>
    <submittedName>
        <fullName evidence="1">Uncharacterized protein</fullName>
    </submittedName>
</protein>
<evidence type="ECO:0000313" key="2">
    <source>
        <dbReference type="Proteomes" id="UP001300604"/>
    </source>
</evidence>
<reference evidence="2" key="3">
    <citation type="submission" date="2024-06" db="EMBL/GenBank/DDBJ databases">
        <authorList>
            <person name="Zeng C."/>
        </authorList>
    </citation>
    <scope>NUCLEOTIDE SEQUENCE [LARGE SCALE GENOMIC DNA]</scope>
    <source>
        <strain evidence="2">ZCY20-5</strain>
    </source>
</reference>
<dbReference type="KEGG" id="carl:PXC00_03230"/>
<reference evidence="2" key="2">
    <citation type="submission" date="2024-06" db="EMBL/GenBank/DDBJ databases">
        <title>Caproicibacterium argilliputei sp. nov, a novel caproic acid producing anaerobic bacterium isolated from pit mud.</title>
        <authorList>
            <person name="Zeng C."/>
        </authorList>
    </citation>
    <scope>NUCLEOTIDE SEQUENCE [LARGE SCALE GENOMIC DNA]</scope>
    <source>
        <strain evidence="2">ZCY20-5</strain>
    </source>
</reference>
<dbReference type="Proteomes" id="UP001300604">
    <property type="component" value="Chromosome"/>
</dbReference>
<dbReference type="EMBL" id="CP135996">
    <property type="protein sequence ID" value="WOC32903.1"/>
    <property type="molecule type" value="Genomic_DNA"/>
</dbReference>
<dbReference type="RefSeq" id="WP_275846116.1">
    <property type="nucleotide sequence ID" value="NZ_CP135996.1"/>
</dbReference>